<feature type="transmembrane region" description="Helical" evidence="9">
    <location>
        <begin position="422"/>
        <end position="439"/>
    </location>
</feature>
<proteinExistence type="inferred from homology"/>
<evidence type="ECO:0000313" key="11">
    <source>
        <dbReference type="Proteomes" id="UP001285154"/>
    </source>
</evidence>
<comment type="similarity">
    <text evidence="2">Belongs to the amino acid-polyamine-organocation (APC) superfamily. Basic amino acid/polyamine antiporter (APA) (TC 2.A.3.2) family.</text>
</comment>
<protein>
    <submittedName>
        <fullName evidence="10">Basic amino acid/polyamine antiporter</fullName>
    </submittedName>
</protein>
<evidence type="ECO:0000256" key="1">
    <source>
        <dbReference type="ARBA" id="ARBA00004651"/>
    </source>
</evidence>
<keyword evidence="8 9" id="KW-0472">Membrane</keyword>
<organism evidence="10 11">
    <name type="scientific">Mesorhizobium vachelliae</name>
    <dbReference type="NCBI Taxonomy" id="3072309"/>
    <lineage>
        <taxon>Bacteria</taxon>
        <taxon>Pseudomonadati</taxon>
        <taxon>Pseudomonadota</taxon>
        <taxon>Alphaproteobacteria</taxon>
        <taxon>Hyphomicrobiales</taxon>
        <taxon>Phyllobacteriaceae</taxon>
        <taxon>Mesorhizobium</taxon>
    </lineage>
</organism>
<dbReference type="Gene3D" id="1.20.1740.10">
    <property type="entry name" value="Amino acid/polyamine transporter I"/>
    <property type="match status" value="1"/>
</dbReference>
<reference evidence="10 11" key="1">
    <citation type="submission" date="2023-08" db="EMBL/GenBank/DDBJ databases">
        <title>Implementing the SeqCode for naming new Mesorhizobium species isolated from Vachellia karroo root nodules.</title>
        <authorList>
            <person name="Van Lill M."/>
        </authorList>
    </citation>
    <scope>NUCLEOTIDE SEQUENCE [LARGE SCALE GENOMIC DNA]</scope>
    <source>
        <strain evidence="10 11">VK25D</strain>
    </source>
</reference>
<evidence type="ECO:0000256" key="9">
    <source>
        <dbReference type="SAM" id="Phobius"/>
    </source>
</evidence>
<evidence type="ECO:0000256" key="3">
    <source>
        <dbReference type="ARBA" id="ARBA00022448"/>
    </source>
</evidence>
<evidence type="ECO:0000256" key="7">
    <source>
        <dbReference type="ARBA" id="ARBA00022989"/>
    </source>
</evidence>
<name>A0ABU4ZYP7_9HYPH</name>
<feature type="transmembrane region" description="Helical" evidence="9">
    <location>
        <begin position="9"/>
        <end position="28"/>
    </location>
</feature>
<feature type="transmembrane region" description="Helical" evidence="9">
    <location>
        <begin position="128"/>
        <end position="146"/>
    </location>
</feature>
<feature type="transmembrane region" description="Helical" evidence="9">
    <location>
        <begin position="359"/>
        <end position="381"/>
    </location>
</feature>
<dbReference type="InterPro" id="IPR002293">
    <property type="entry name" value="AA/rel_permease1"/>
</dbReference>
<sequence>MVDRSPDKLSLFSLTAMVVGSMVGAGIFNLPGRFANATGPFGAIIAWAIAGTGMYMLARVFQTLAEKRPDIDSGVFAYAKAAFGDYTGFLSAFGYWLGSCLGNVFYWVLIGSTLGRFFPGLFGDGSSATAIIVSLIGIWAFHFLILRGVQQATFINTIVTVAKIVPLLVAVLAFIVFFSGAHFSENFFGGVGMPEKTMLQQVRDTMLVTVFVFIGIEGASVYSRYAKTRSDVGSATILGSVAVTGLMVAITLLPYAVAPRAAIAGVSNPSLAGALELAVGHWGAVFISIGVLISVLGAYLAWSLICAEVLFMAAGSNDMPRLFGAQNSNRVPANALWLTNSVVSLFVISTYWSRDAFNIMLDMTSVAALLPYLLVAGYGVLLARSGVGYEQAAGERGRDQVIAWIAAIYTLFMFVAAGLKYILLLAVLFAPSTALYFWARREQKARLFTPVELVIFAVTMIGALIGLYGLVTGMITP</sequence>
<evidence type="ECO:0000256" key="4">
    <source>
        <dbReference type="ARBA" id="ARBA00022475"/>
    </source>
</evidence>
<dbReference type="Proteomes" id="UP001285154">
    <property type="component" value="Unassembled WGS sequence"/>
</dbReference>
<feature type="transmembrane region" description="Helical" evidence="9">
    <location>
        <begin position="235"/>
        <end position="257"/>
    </location>
</feature>
<keyword evidence="5 9" id="KW-0812">Transmembrane</keyword>
<feature type="transmembrane region" description="Helical" evidence="9">
    <location>
        <begin position="86"/>
        <end position="108"/>
    </location>
</feature>
<dbReference type="PANTHER" id="PTHR42770:SF4">
    <property type="entry name" value="ARGININE_ORNITHINE ANTIPORTER-RELATED"/>
    <property type="match status" value="1"/>
</dbReference>
<dbReference type="InterPro" id="IPR050367">
    <property type="entry name" value="APC_superfamily"/>
</dbReference>
<evidence type="ECO:0000256" key="8">
    <source>
        <dbReference type="ARBA" id="ARBA00023136"/>
    </source>
</evidence>
<comment type="caution">
    <text evidence="10">The sequence shown here is derived from an EMBL/GenBank/DDBJ whole genome shotgun (WGS) entry which is preliminary data.</text>
</comment>
<dbReference type="NCBIfam" id="TIGR00905">
    <property type="entry name" value="2A0302"/>
    <property type="match status" value="1"/>
</dbReference>
<keyword evidence="11" id="KW-1185">Reference proteome</keyword>
<comment type="subcellular location">
    <subcellularLocation>
        <location evidence="1">Cell membrane</location>
        <topology evidence="1">Multi-pass membrane protein</topology>
    </subcellularLocation>
</comment>
<feature type="transmembrane region" description="Helical" evidence="9">
    <location>
        <begin position="40"/>
        <end position="58"/>
    </location>
</feature>
<feature type="transmembrane region" description="Helical" evidence="9">
    <location>
        <begin position="335"/>
        <end position="353"/>
    </location>
</feature>
<evidence type="ECO:0000256" key="2">
    <source>
        <dbReference type="ARBA" id="ARBA00008220"/>
    </source>
</evidence>
<dbReference type="PIRSF" id="PIRSF006060">
    <property type="entry name" value="AA_transporter"/>
    <property type="match status" value="1"/>
</dbReference>
<evidence type="ECO:0000256" key="5">
    <source>
        <dbReference type="ARBA" id="ARBA00022692"/>
    </source>
</evidence>
<accession>A0ABU4ZYP7</accession>
<keyword evidence="7 9" id="KW-1133">Transmembrane helix</keyword>
<keyword evidence="6" id="KW-0029">Amino-acid transport</keyword>
<evidence type="ECO:0000256" key="6">
    <source>
        <dbReference type="ARBA" id="ARBA00022970"/>
    </source>
</evidence>
<dbReference type="EMBL" id="JAVIIQ010000002">
    <property type="protein sequence ID" value="MDX8530553.1"/>
    <property type="molecule type" value="Genomic_DNA"/>
</dbReference>
<gene>
    <name evidence="10" type="ORF">RFM42_06170</name>
</gene>
<evidence type="ECO:0000313" key="10">
    <source>
        <dbReference type="EMBL" id="MDX8530553.1"/>
    </source>
</evidence>
<feature type="transmembrane region" description="Helical" evidence="9">
    <location>
        <begin position="204"/>
        <end position="223"/>
    </location>
</feature>
<feature type="transmembrane region" description="Helical" evidence="9">
    <location>
        <begin position="285"/>
        <end position="314"/>
    </location>
</feature>
<keyword evidence="3" id="KW-0813">Transport</keyword>
<feature type="transmembrane region" description="Helical" evidence="9">
    <location>
        <begin position="451"/>
        <end position="471"/>
    </location>
</feature>
<feature type="transmembrane region" description="Helical" evidence="9">
    <location>
        <begin position="401"/>
        <end position="416"/>
    </location>
</feature>
<dbReference type="PANTHER" id="PTHR42770">
    <property type="entry name" value="AMINO ACID TRANSPORTER-RELATED"/>
    <property type="match status" value="1"/>
</dbReference>
<keyword evidence="4" id="KW-1003">Cell membrane</keyword>
<dbReference type="InterPro" id="IPR004754">
    <property type="entry name" value="Amino_acid_antiprt"/>
</dbReference>
<dbReference type="RefSeq" id="WP_320245901.1">
    <property type="nucleotide sequence ID" value="NZ_JAVIIQ010000002.1"/>
</dbReference>
<dbReference type="Pfam" id="PF13520">
    <property type="entry name" value="AA_permease_2"/>
    <property type="match status" value="1"/>
</dbReference>
<feature type="transmembrane region" description="Helical" evidence="9">
    <location>
        <begin position="158"/>
        <end position="184"/>
    </location>
</feature>